<comment type="caution">
    <text evidence="1">The sequence shown here is derived from an EMBL/GenBank/DDBJ whole genome shotgun (WGS) entry which is preliminary data.</text>
</comment>
<dbReference type="AlphaFoldDB" id="A0A2S5B391"/>
<dbReference type="EMBL" id="PJQD01000085">
    <property type="protein sequence ID" value="POY71226.1"/>
    <property type="molecule type" value="Genomic_DNA"/>
</dbReference>
<accession>A0A2S5B391</accession>
<dbReference type="SUPFAM" id="SSF52833">
    <property type="entry name" value="Thioredoxin-like"/>
    <property type="match status" value="1"/>
</dbReference>
<dbReference type="InterPro" id="IPR036249">
    <property type="entry name" value="Thioredoxin-like_sf"/>
</dbReference>
<dbReference type="Gene3D" id="3.40.30.10">
    <property type="entry name" value="Glutaredoxin"/>
    <property type="match status" value="1"/>
</dbReference>
<dbReference type="PANTHER" id="PTHR33875:SF2">
    <property type="entry name" value="ACR183CP"/>
    <property type="match status" value="1"/>
</dbReference>
<reference evidence="1 2" key="1">
    <citation type="journal article" date="2018" name="Front. Microbiol.">
        <title>Prospects for Fungal Bioremediation of Acidic Radioactive Waste Sites: Characterization and Genome Sequence of Rhodotorula taiwanensis MD1149.</title>
        <authorList>
            <person name="Tkavc R."/>
            <person name="Matrosova V.Y."/>
            <person name="Grichenko O.E."/>
            <person name="Gostincar C."/>
            <person name="Volpe R.P."/>
            <person name="Klimenkova P."/>
            <person name="Gaidamakova E.K."/>
            <person name="Zhou C.E."/>
            <person name="Stewart B.J."/>
            <person name="Lyman M.G."/>
            <person name="Malfatti S.A."/>
            <person name="Rubinfeld B."/>
            <person name="Courtot M."/>
            <person name="Singh J."/>
            <person name="Dalgard C.L."/>
            <person name="Hamilton T."/>
            <person name="Frey K.G."/>
            <person name="Gunde-Cimerman N."/>
            <person name="Dugan L."/>
            <person name="Daly M.J."/>
        </authorList>
    </citation>
    <scope>NUCLEOTIDE SEQUENCE [LARGE SCALE GENOMIC DNA]</scope>
    <source>
        <strain evidence="1 2">MD1149</strain>
    </source>
</reference>
<evidence type="ECO:0008006" key="3">
    <source>
        <dbReference type="Google" id="ProtNLM"/>
    </source>
</evidence>
<organism evidence="1 2">
    <name type="scientific">Rhodotorula taiwanensis</name>
    <dbReference type="NCBI Taxonomy" id="741276"/>
    <lineage>
        <taxon>Eukaryota</taxon>
        <taxon>Fungi</taxon>
        <taxon>Dikarya</taxon>
        <taxon>Basidiomycota</taxon>
        <taxon>Pucciniomycotina</taxon>
        <taxon>Microbotryomycetes</taxon>
        <taxon>Sporidiobolales</taxon>
        <taxon>Sporidiobolaceae</taxon>
        <taxon>Rhodotorula</taxon>
    </lineage>
</organism>
<dbReference type="OrthoDB" id="37297at2759"/>
<sequence>MALAPQFATHRIAGKATALHTLELYLDIVCPFSRKQLQGVRRDVLPFVEAHPDALQVIIRQVPQAWHSSSTLVHEASLGVTRALLDSGKAKSYTDAAPQWRDYFYKLIDEQEAFHDEPCAIETPNQTRERLADYAEAVGVDRSAFLEAVKVGKGNAGTSVTSDLKLQIKFHRSRGIHVTPTVALDGLVEPSISSSFSSDDWSKFLEAKVLQAGGR</sequence>
<proteinExistence type="predicted"/>
<keyword evidence="2" id="KW-1185">Reference proteome</keyword>
<protein>
    <recommendedName>
        <fullName evidence="3">Thioredoxin-like fold domain-containing protein</fullName>
    </recommendedName>
</protein>
<dbReference type="Proteomes" id="UP000237144">
    <property type="component" value="Unassembled WGS sequence"/>
</dbReference>
<name>A0A2S5B391_9BASI</name>
<dbReference type="STRING" id="741276.A0A2S5B391"/>
<gene>
    <name evidence="1" type="ORF">BMF94_5538</name>
</gene>
<evidence type="ECO:0000313" key="2">
    <source>
        <dbReference type="Proteomes" id="UP000237144"/>
    </source>
</evidence>
<evidence type="ECO:0000313" key="1">
    <source>
        <dbReference type="EMBL" id="POY71226.1"/>
    </source>
</evidence>
<dbReference type="PANTHER" id="PTHR33875">
    <property type="entry name" value="OS09G0542200 PROTEIN"/>
    <property type="match status" value="1"/>
</dbReference>